<reference evidence="7 8" key="1">
    <citation type="journal article" date="2018" name="Mol. Biol. Evol.">
        <title>Analysis of the draft genome of the red seaweed Gracilariopsis chorda provides insights into genome size evolution in Rhodophyta.</title>
        <authorList>
            <person name="Lee J."/>
            <person name="Yang E.C."/>
            <person name="Graf L."/>
            <person name="Yang J.H."/>
            <person name="Qiu H."/>
            <person name="Zel Zion U."/>
            <person name="Chan C.X."/>
            <person name="Stephens T.G."/>
            <person name="Weber A.P.M."/>
            <person name="Boo G.H."/>
            <person name="Boo S.M."/>
            <person name="Kim K.M."/>
            <person name="Shin Y."/>
            <person name="Jung M."/>
            <person name="Lee S.J."/>
            <person name="Yim H.S."/>
            <person name="Lee J.H."/>
            <person name="Bhattacharya D."/>
            <person name="Yoon H.S."/>
        </authorList>
    </citation>
    <scope>NUCLEOTIDE SEQUENCE [LARGE SCALE GENOMIC DNA]</scope>
    <source>
        <strain evidence="7 8">SKKU-2015</strain>
        <tissue evidence="7">Whole body</tissue>
    </source>
</reference>
<dbReference type="PANTHER" id="PTHR11266">
    <property type="entry name" value="PEROXISOMAL MEMBRANE PROTEIN 2, PXMP2 MPV17"/>
    <property type="match status" value="1"/>
</dbReference>
<evidence type="ECO:0000313" key="8">
    <source>
        <dbReference type="Proteomes" id="UP000247409"/>
    </source>
</evidence>
<dbReference type="PANTHER" id="PTHR11266:SF17">
    <property type="entry name" value="PROTEIN MPV17"/>
    <property type="match status" value="1"/>
</dbReference>
<gene>
    <name evidence="7" type="ORF">BWQ96_01666</name>
</gene>
<evidence type="ECO:0000256" key="4">
    <source>
        <dbReference type="ARBA" id="ARBA00022989"/>
    </source>
</evidence>
<evidence type="ECO:0000256" key="1">
    <source>
        <dbReference type="ARBA" id="ARBA00004141"/>
    </source>
</evidence>
<evidence type="ECO:0000256" key="2">
    <source>
        <dbReference type="ARBA" id="ARBA00006824"/>
    </source>
</evidence>
<comment type="caution">
    <text evidence="7">The sequence shown here is derived from an EMBL/GenBank/DDBJ whole genome shotgun (WGS) entry which is preliminary data.</text>
</comment>
<feature type="transmembrane region" description="Helical" evidence="6">
    <location>
        <begin position="85"/>
        <end position="106"/>
    </location>
</feature>
<accession>A0A2V3J3C5</accession>
<dbReference type="GO" id="GO:0016020">
    <property type="term" value="C:membrane"/>
    <property type="evidence" value="ECO:0007669"/>
    <property type="project" value="UniProtKB-SubCell"/>
</dbReference>
<evidence type="ECO:0000256" key="5">
    <source>
        <dbReference type="ARBA" id="ARBA00023136"/>
    </source>
</evidence>
<dbReference type="AlphaFoldDB" id="A0A2V3J3C5"/>
<feature type="transmembrane region" description="Helical" evidence="6">
    <location>
        <begin position="189"/>
        <end position="207"/>
    </location>
</feature>
<feature type="transmembrane region" description="Helical" evidence="6">
    <location>
        <begin position="52"/>
        <end position="73"/>
    </location>
</feature>
<feature type="transmembrane region" description="Helical" evidence="6">
    <location>
        <begin position="118"/>
        <end position="141"/>
    </location>
</feature>
<dbReference type="Proteomes" id="UP000247409">
    <property type="component" value="Unassembled WGS sequence"/>
</dbReference>
<evidence type="ECO:0000256" key="3">
    <source>
        <dbReference type="ARBA" id="ARBA00022692"/>
    </source>
</evidence>
<feature type="transmembrane region" description="Helical" evidence="6">
    <location>
        <begin position="161"/>
        <end position="182"/>
    </location>
</feature>
<keyword evidence="5 6" id="KW-0472">Membrane</keyword>
<dbReference type="EMBL" id="NBIV01000013">
    <property type="protein sequence ID" value="PXF48497.1"/>
    <property type="molecule type" value="Genomic_DNA"/>
</dbReference>
<comment type="subcellular location">
    <subcellularLocation>
        <location evidence="1">Membrane</location>
        <topology evidence="1">Multi-pass membrane protein</topology>
    </subcellularLocation>
</comment>
<name>A0A2V3J3C5_9FLOR</name>
<dbReference type="OrthoDB" id="5858at2759"/>
<protein>
    <submittedName>
        <fullName evidence="7">Protein Mpv17</fullName>
    </submittedName>
</protein>
<dbReference type="Pfam" id="PF04117">
    <property type="entry name" value="Mpv17_PMP22"/>
    <property type="match status" value="1"/>
</dbReference>
<keyword evidence="8" id="KW-1185">Reference proteome</keyword>
<proteinExistence type="inferred from homology"/>
<organism evidence="7 8">
    <name type="scientific">Gracilariopsis chorda</name>
    <dbReference type="NCBI Taxonomy" id="448386"/>
    <lineage>
        <taxon>Eukaryota</taxon>
        <taxon>Rhodophyta</taxon>
        <taxon>Florideophyceae</taxon>
        <taxon>Rhodymeniophycidae</taxon>
        <taxon>Gracilariales</taxon>
        <taxon>Gracilariaceae</taxon>
        <taxon>Gracilariopsis</taxon>
    </lineage>
</organism>
<sequence>MATDEEVRIPILVDKPGLDRSSSCSTFATLNDNGSCFNPQRAYVRMLDKYPLVTKMLTSGVLVAISDLIAQLVEARGYIWVQRTIAFSVAEIVFSAPLLHVLYELYERYIPAVNLRNLLSQLVLDGVVAMPVWLFVFLVLVSILEGRWTLVEIWETLRTKYIPSLIVTLILTPVVQSVNFTVVPPKYRVLVVNIVDLVYTTILSLLAHRSGDG</sequence>
<dbReference type="GO" id="GO:0005739">
    <property type="term" value="C:mitochondrion"/>
    <property type="evidence" value="ECO:0007669"/>
    <property type="project" value="TreeGrafter"/>
</dbReference>
<evidence type="ECO:0000256" key="6">
    <source>
        <dbReference type="RuleBase" id="RU363053"/>
    </source>
</evidence>
<dbReference type="InterPro" id="IPR007248">
    <property type="entry name" value="Mpv17_PMP22"/>
</dbReference>
<comment type="similarity">
    <text evidence="2 6">Belongs to the peroxisomal membrane protein PXMP2/4 family.</text>
</comment>
<keyword evidence="4 6" id="KW-1133">Transmembrane helix</keyword>
<keyword evidence="3 6" id="KW-0812">Transmembrane</keyword>
<evidence type="ECO:0000313" key="7">
    <source>
        <dbReference type="EMBL" id="PXF48497.1"/>
    </source>
</evidence>
<dbReference type="STRING" id="448386.A0A2V3J3C5"/>